<dbReference type="Proteomes" id="UP000198211">
    <property type="component" value="Unassembled WGS sequence"/>
</dbReference>
<protein>
    <submittedName>
        <fullName evidence="1">Uncharacterized protein</fullName>
    </submittedName>
</protein>
<dbReference type="EMBL" id="NBNE01001535">
    <property type="protein sequence ID" value="OWZ13623.1"/>
    <property type="molecule type" value="Genomic_DNA"/>
</dbReference>
<reference evidence="2" key="1">
    <citation type="submission" date="2017-03" db="EMBL/GenBank/DDBJ databases">
        <title>Phytopthora megakarya and P. palmivora, two closely related causual agents of cacao black pod achieved similar genome size and gene model numbers by different mechanisms.</title>
        <authorList>
            <person name="Ali S."/>
            <person name="Shao J."/>
            <person name="Larry D.J."/>
            <person name="Kronmiller B."/>
            <person name="Shen D."/>
            <person name="Strem M.D."/>
            <person name="Melnick R.L."/>
            <person name="Guiltinan M.J."/>
            <person name="Tyler B.M."/>
            <person name="Meinhardt L.W."/>
            <person name="Bailey B.A."/>
        </authorList>
    </citation>
    <scope>NUCLEOTIDE SEQUENCE [LARGE SCALE GENOMIC DNA]</scope>
    <source>
        <strain evidence="2">zdho120</strain>
    </source>
</reference>
<proteinExistence type="predicted"/>
<gene>
    <name evidence="1" type="ORF">PHMEG_00013029</name>
</gene>
<evidence type="ECO:0000313" key="1">
    <source>
        <dbReference type="EMBL" id="OWZ13623.1"/>
    </source>
</evidence>
<evidence type="ECO:0000313" key="2">
    <source>
        <dbReference type="Proteomes" id="UP000198211"/>
    </source>
</evidence>
<comment type="caution">
    <text evidence="1">The sequence shown here is derived from an EMBL/GenBank/DDBJ whole genome shotgun (WGS) entry which is preliminary data.</text>
</comment>
<keyword evidence="2" id="KW-1185">Reference proteome</keyword>
<accession>A0A225W7C0</accession>
<name>A0A225W7C0_9STRA</name>
<sequence>MCTTLNIAIFRNQQVMHSLRCNLYPNDSSLMVPTGIPPYVYLYQQQREIQQAIGRMLDVLLIRFSRLLDEKGVGDGAMT</sequence>
<organism evidence="1 2">
    <name type="scientific">Phytophthora megakarya</name>
    <dbReference type="NCBI Taxonomy" id="4795"/>
    <lineage>
        <taxon>Eukaryota</taxon>
        <taxon>Sar</taxon>
        <taxon>Stramenopiles</taxon>
        <taxon>Oomycota</taxon>
        <taxon>Peronosporomycetes</taxon>
        <taxon>Peronosporales</taxon>
        <taxon>Peronosporaceae</taxon>
        <taxon>Phytophthora</taxon>
    </lineage>
</organism>
<dbReference type="AlphaFoldDB" id="A0A225W7C0"/>